<feature type="region of interest" description="Disordered" evidence="1">
    <location>
        <begin position="1"/>
        <end position="27"/>
    </location>
</feature>
<sequence>MIAAPAASAWKGRSTGGVSRRRSPRFRGFSRARRAALTGSLNGGVVWARAASGAVTGTRLASQRVDAQTLSGDVELDLAAAPQSVTASVASGSVDVTVPVGTTYRVSGRTQSGDRQIAAGVQDYSSPRQITIDTDSGDVALGYAGGS</sequence>
<evidence type="ECO:0000256" key="1">
    <source>
        <dbReference type="SAM" id="MobiDB-lite"/>
    </source>
</evidence>
<protein>
    <submittedName>
        <fullName evidence="3">DUF4097 family beta strand repeat protein</fullName>
    </submittedName>
</protein>
<evidence type="ECO:0000313" key="4">
    <source>
        <dbReference type="Proteomes" id="UP000677913"/>
    </source>
</evidence>
<dbReference type="InterPro" id="IPR025164">
    <property type="entry name" value="Toastrack_DUF4097"/>
</dbReference>
<organism evidence="3 4">
    <name type="scientific">Actinocrinis puniceicyclus</name>
    <dbReference type="NCBI Taxonomy" id="977794"/>
    <lineage>
        <taxon>Bacteria</taxon>
        <taxon>Bacillati</taxon>
        <taxon>Actinomycetota</taxon>
        <taxon>Actinomycetes</taxon>
        <taxon>Catenulisporales</taxon>
        <taxon>Actinospicaceae</taxon>
        <taxon>Actinocrinis</taxon>
    </lineage>
</organism>
<dbReference type="Pfam" id="PF13349">
    <property type="entry name" value="DUF4097"/>
    <property type="match status" value="1"/>
</dbReference>
<dbReference type="RefSeq" id="WP_211470032.1">
    <property type="nucleotide sequence ID" value="NZ_JAGSXH010000095.1"/>
</dbReference>
<dbReference type="EMBL" id="JAGSXH010000095">
    <property type="protein sequence ID" value="MBS2965661.1"/>
    <property type="molecule type" value="Genomic_DNA"/>
</dbReference>
<name>A0A8J8BEZ4_9ACTN</name>
<comment type="caution">
    <text evidence="3">The sequence shown here is derived from an EMBL/GenBank/DDBJ whole genome shotgun (WGS) entry which is preliminary data.</text>
</comment>
<evidence type="ECO:0000313" key="3">
    <source>
        <dbReference type="EMBL" id="MBS2965661.1"/>
    </source>
</evidence>
<gene>
    <name evidence="3" type="ORF">KGA66_21600</name>
</gene>
<proteinExistence type="predicted"/>
<reference evidence="3" key="1">
    <citation type="submission" date="2021-04" db="EMBL/GenBank/DDBJ databases">
        <title>Genome based classification of Actinospica acidithermotolerans sp. nov., an actinobacterium isolated from an Indonesian hot spring.</title>
        <authorList>
            <person name="Kusuma A.B."/>
            <person name="Putra K.E."/>
            <person name="Nafisah S."/>
            <person name="Loh J."/>
            <person name="Nouioui I."/>
            <person name="Goodfellow M."/>
        </authorList>
    </citation>
    <scope>NUCLEOTIDE SEQUENCE</scope>
    <source>
        <strain evidence="3">DSM 45618</strain>
    </source>
</reference>
<dbReference type="Proteomes" id="UP000677913">
    <property type="component" value="Unassembled WGS sequence"/>
</dbReference>
<accession>A0A8J8BEZ4</accession>
<dbReference type="AlphaFoldDB" id="A0A8J8BEZ4"/>
<evidence type="ECO:0000259" key="2">
    <source>
        <dbReference type="Pfam" id="PF13349"/>
    </source>
</evidence>
<keyword evidence="4" id="KW-1185">Reference proteome</keyword>
<feature type="domain" description="DUF4097" evidence="2">
    <location>
        <begin position="51"/>
        <end position="141"/>
    </location>
</feature>